<dbReference type="OrthoDB" id="3498897at2"/>
<accession>A0A0K1JII9</accession>
<sequence>MHGYEIRAADERDATELAQLSSESFGYPLPDTPPRSPNAAGWRTYVATHDDRVVAAVMDRRYDSWFWGSRFSTCGVASVKVALEHRGNALLTPLFERMLADAVQEGVTISTLYPTAPGIYRRFGYELISSYDELSVPTAALAAVRTTGGAVRRGSVADVPTIRDLYDRWASSHNGPLTRDGASFPATDEDLAKAFPGMTIAVDDEGTPTGYALWTRIDGYHDSGVVEVQDLIALSDQGLRQLLHALGTSATVAPTTIISMSTPDLAQIVLPSHPWSIKQANPYGIAILDVAGTFTSRSYPTWLDLDLRFAVDGLPVAGQDGAYQLRVRDGRADVERAERAEIAYTARGLALRFAGSHSCTDLRRAGFMTGPTDDDDRWDAVFSGPSVHIRDYF</sequence>
<evidence type="ECO:0000313" key="3">
    <source>
        <dbReference type="Proteomes" id="UP000066480"/>
    </source>
</evidence>
<dbReference type="SUPFAM" id="SSF55718">
    <property type="entry name" value="SCP-like"/>
    <property type="match status" value="1"/>
</dbReference>
<dbReference type="Gene3D" id="3.30.1050.10">
    <property type="entry name" value="SCP2 sterol-binding domain"/>
    <property type="match status" value="1"/>
</dbReference>
<keyword evidence="3" id="KW-1185">Reference proteome</keyword>
<dbReference type="KEGG" id="lmoi:VV02_12820"/>
<name>A0A0K1JII9_9MICO</name>
<dbReference type="STRING" id="571913.VV02_12820"/>
<dbReference type="PANTHER" id="PTHR37817:SF1">
    <property type="entry name" value="N-ACETYLTRANSFERASE EIS"/>
    <property type="match status" value="1"/>
</dbReference>
<dbReference type="GO" id="GO:0034069">
    <property type="term" value="F:aminoglycoside N-acetyltransferase activity"/>
    <property type="evidence" value="ECO:0007669"/>
    <property type="project" value="TreeGrafter"/>
</dbReference>
<organism evidence="2 3">
    <name type="scientific">Luteipulveratus mongoliensis</name>
    <dbReference type="NCBI Taxonomy" id="571913"/>
    <lineage>
        <taxon>Bacteria</taxon>
        <taxon>Bacillati</taxon>
        <taxon>Actinomycetota</taxon>
        <taxon>Actinomycetes</taxon>
        <taxon>Micrococcales</taxon>
        <taxon>Dermacoccaceae</taxon>
        <taxon>Luteipulveratus</taxon>
    </lineage>
</organism>
<dbReference type="RefSeq" id="WP_052591939.1">
    <property type="nucleotide sequence ID" value="NZ_CP011112.1"/>
</dbReference>
<dbReference type="Gene3D" id="3.40.630.30">
    <property type="match status" value="2"/>
</dbReference>
<dbReference type="GO" id="GO:0030649">
    <property type="term" value="P:aminoglycoside antibiotic catabolic process"/>
    <property type="evidence" value="ECO:0007669"/>
    <property type="project" value="TreeGrafter"/>
</dbReference>
<dbReference type="InterPro" id="IPR041380">
    <property type="entry name" value="Acetyltransf_17"/>
</dbReference>
<dbReference type="Pfam" id="PF17668">
    <property type="entry name" value="Acetyltransf_17"/>
    <property type="match status" value="1"/>
</dbReference>
<dbReference type="PANTHER" id="PTHR37817">
    <property type="entry name" value="N-ACETYLTRANSFERASE EIS"/>
    <property type="match status" value="1"/>
</dbReference>
<dbReference type="Proteomes" id="UP000066480">
    <property type="component" value="Chromosome"/>
</dbReference>
<dbReference type="Pfam" id="PF13527">
    <property type="entry name" value="Acetyltransf_9"/>
    <property type="match status" value="1"/>
</dbReference>
<protein>
    <recommendedName>
        <fullName evidence="1">N-acetyltransferase domain-containing protein</fullName>
    </recommendedName>
</protein>
<reference evidence="2 3" key="1">
    <citation type="submission" date="2015-03" db="EMBL/GenBank/DDBJ databases">
        <title>Luteipulveratus halotolerans sp. nov., a novel actinobacterium (Dermacoccaceae) from Sarawak, Malaysia.</title>
        <authorList>
            <person name="Juboi H."/>
            <person name="Basik A."/>
            <person name="Shamsul S.S."/>
            <person name="Arnold P."/>
            <person name="Schmitt E.K."/>
            <person name="Sanglier J.-J."/>
            <person name="Yeo T."/>
        </authorList>
    </citation>
    <scope>NUCLEOTIDE SEQUENCE [LARGE SCALE GENOMIC DNA]</scope>
    <source>
        <strain evidence="2 3">MN07-A0370</strain>
    </source>
</reference>
<dbReference type="PROSITE" id="PS51186">
    <property type="entry name" value="GNAT"/>
    <property type="match status" value="1"/>
</dbReference>
<proteinExistence type="predicted"/>
<dbReference type="InterPro" id="IPR036527">
    <property type="entry name" value="SCP2_sterol-bd_dom_sf"/>
</dbReference>
<dbReference type="AlphaFoldDB" id="A0A0K1JII9"/>
<evidence type="ECO:0000313" key="2">
    <source>
        <dbReference type="EMBL" id="AKU16537.1"/>
    </source>
</evidence>
<dbReference type="EMBL" id="CP011112">
    <property type="protein sequence ID" value="AKU16537.1"/>
    <property type="molecule type" value="Genomic_DNA"/>
</dbReference>
<dbReference type="InterPro" id="IPR051554">
    <property type="entry name" value="Acetyltransferase_Eis"/>
</dbReference>
<feature type="domain" description="N-acetyltransferase" evidence="1">
    <location>
        <begin position="4"/>
        <end position="148"/>
    </location>
</feature>
<dbReference type="InterPro" id="IPR025559">
    <property type="entry name" value="Eis_dom"/>
</dbReference>
<dbReference type="Pfam" id="PF13530">
    <property type="entry name" value="SCP2_2"/>
    <property type="match status" value="1"/>
</dbReference>
<evidence type="ECO:0000259" key="1">
    <source>
        <dbReference type="PROSITE" id="PS51186"/>
    </source>
</evidence>
<dbReference type="InterPro" id="IPR000182">
    <property type="entry name" value="GNAT_dom"/>
</dbReference>
<gene>
    <name evidence="2" type="ORF">VV02_12820</name>
</gene>
<dbReference type="InterPro" id="IPR016181">
    <property type="entry name" value="Acyl_CoA_acyltransferase"/>
</dbReference>
<dbReference type="SUPFAM" id="SSF55729">
    <property type="entry name" value="Acyl-CoA N-acyltransferases (Nat)"/>
    <property type="match status" value="1"/>
</dbReference>